<evidence type="ECO:0000256" key="7">
    <source>
        <dbReference type="ARBA" id="ARBA00022777"/>
    </source>
</evidence>
<evidence type="ECO:0000256" key="1">
    <source>
        <dbReference type="ARBA" id="ARBA00000151"/>
    </source>
</evidence>
<comment type="catalytic activity">
    <reaction evidence="1">
        <text>4-amino-5-hydroxymethyl-2-methylpyrimidine + ATP = 4-amino-2-methyl-5-(phosphooxymethyl)pyrimidine + ADP + H(+)</text>
        <dbReference type="Rhea" id="RHEA:23096"/>
        <dbReference type="ChEBI" id="CHEBI:15378"/>
        <dbReference type="ChEBI" id="CHEBI:16892"/>
        <dbReference type="ChEBI" id="CHEBI:30616"/>
        <dbReference type="ChEBI" id="CHEBI:58354"/>
        <dbReference type="ChEBI" id="CHEBI:456216"/>
        <dbReference type="EC" id="2.7.1.49"/>
    </reaction>
</comment>
<organism evidence="11 12">
    <name type="scientific">Virgisporangium aurantiacum</name>
    <dbReference type="NCBI Taxonomy" id="175570"/>
    <lineage>
        <taxon>Bacteria</taxon>
        <taxon>Bacillati</taxon>
        <taxon>Actinomycetota</taxon>
        <taxon>Actinomycetes</taxon>
        <taxon>Micromonosporales</taxon>
        <taxon>Micromonosporaceae</taxon>
        <taxon>Virgisporangium</taxon>
    </lineage>
</organism>
<evidence type="ECO:0000256" key="8">
    <source>
        <dbReference type="ARBA" id="ARBA00022840"/>
    </source>
</evidence>
<comment type="pathway">
    <text evidence="4">Cofactor biosynthesis; thiamine diphosphate biosynthesis; 4-amino-2-methyl-5-diphosphomethylpyrimidine from 5-amino-1-(5-phospho-D-ribosyl)imidazole: step 3/3.</text>
</comment>
<dbReference type="EMBL" id="BOPG01000067">
    <property type="protein sequence ID" value="GIJ61580.1"/>
    <property type="molecule type" value="Genomic_DNA"/>
</dbReference>
<evidence type="ECO:0000313" key="11">
    <source>
        <dbReference type="EMBL" id="GIJ61580.1"/>
    </source>
</evidence>
<keyword evidence="5" id="KW-0808">Transferase</keyword>
<evidence type="ECO:0000256" key="4">
    <source>
        <dbReference type="ARBA" id="ARBA00004769"/>
    </source>
</evidence>
<dbReference type="GO" id="GO:0008902">
    <property type="term" value="F:hydroxymethylpyrimidine kinase activity"/>
    <property type="evidence" value="ECO:0007669"/>
    <property type="project" value="UniProtKB-EC"/>
</dbReference>
<dbReference type="GO" id="GO:0005524">
    <property type="term" value="F:ATP binding"/>
    <property type="evidence" value="ECO:0007669"/>
    <property type="project" value="UniProtKB-KW"/>
</dbReference>
<dbReference type="Gene3D" id="3.40.1190.20">
    <property type="match status" value="1"/>
</dbReference>
<dbReference type="InterPro" id="IPR029056">
    <property type="entry name" value="Ribokinase-like"/>
</dbReference>
<dbReference type="GO" id="GO:0005829">
    <property type="term" value="C:cytosol"/>
    <property type="evidence" value="ECO:0007669"/>
    <property type="project" value="TreeGrafter"/>
</dbReference>
<proteinExistence type="predicted"/>
<evidence type="ECO:0000256" key="2">
    <source>
        <dbReference type="ARBA" id="ARBA00000565"/>
    </source>
</evidence>
<dbReference type="GO" id="GO:0009229">
    <property type="term" value="P:thiamine diphosphate biosynthetic process"/>
    <property type="evidence" value="ECO:0007669"/>
    <property type="project" value="UniProtKB-UniPathway"/>
</dbReference>
<dbReference type="InterPro" id="IPR004399">
    <property type="entry name" value="HMP/HMP-P_kinase_dom"/>
</dbReference>
<dbReference type="NCBIfam" id="TIGR00097">
    <property type="entry name" value="HMP-P_kinase"/>
    <property type="match status" value="1"/>
</dbReference>
<keyword evidence="9" id="KW-0784">Thiamine biosynthesis</keyword>
<dbReference type="UniPathway" id="UPA00060">
    <property type="reaction ID" value="UER00138"/>
</dbReference>
<comment type="caution">
    <text evidence="11">The sequence shown here is derived from an EMBL/GenBank/DDBJ whole genome shotgun (WGS) entry which is preliminary data.</text>
</comment>
<dbReference type="GO" id="GO:0009228">
    <property type="term" value="P:thiamine biosynthetic process"/>
    <property type="evidence" value="ECO:0007669"/>
    <property type="project" value="UniProtKB-KW"/>
</dbReference>
<keyword evidence="7 11" id="KW-0418">Kinase</keyword>
<dbReference type="CDD" id="cd01169">
    <property type="entry name" value="HMPP_kinase"/>
    <property type="match status" value="1"/>
</dbReference>
<evidence type="ECO:0000256" key="3">
    <source>
        <dbReference type="ARBA" id="ARBA00003848"/>
    </source>
</evidence>
<comment type="catalytic activity">
    <reaction evidence="2">
        <text>4-amino-2-methyl-5-(phosphooxymethyl)pyrimidine + ATP = 4-amino-2-methyl-5-(diphosphooxymethyl)pyrimidine + ADP</text>
        <dbReference type="Rhea" id="RHEA:19893"/>
        <dbReference type="ChEBI" id="CHEBI:30616"/>
        <dbReference type="ChEBI" id="CHEBI:57841"/>
        <dbReference type="ChEBI" id="CHEBI:58354"/>
        <dbReference type="ChEBI" id="CHEBI:456216"/>
        <dbReference type="EC" id="2.7.4.7"/>
    </reaction>
</comment>
<feature type="domain" description="Pyridoxamine kinase/Phosphomethylpyrimidine kinase" evidence="10">
    <location>
        <begin position="13"/>
        <end position="256"/>
    </location>
</feature>
<dbReference type="Proteomes" id="UP000612585">
    <property type="component" value="Unassembled WGS sequence"/>
</dbReference>
<keyword evidence="8" id="KW-0067">ATP-binding</keyword>
<evidence type="ECO:0000313" key="12">
    <source>
        <dbReference type="Proteomes" id="UP000612585"/>
    </source>
</evidence>
<dbReference type="InterPro" id="IPR013749">
    <property type="entry name" value="PM/HMP-P_kinase-1"/>
</dbReference>
<evidence type="ECO:0000259" key="10">
    <source>
        <dbReference type="Pfam" id="PF08543"/>
    </source>
</evidence>
<dbReference type="GO" id="GO:0008972">
    <property type="term" value="F:phosphomethylpyrimidine kinase activity"/>
    <property type="evidence" value="ECO:0007669"/>
    <property type="project" value="UniProtKB-EC"/>
</dbReference>
<dbReference type="PANTHER" id="PTHR20858">
    <property type="entry name" value="PHOSPHOMETHYLPYRIMIDINE KINASE"/>
    <property type="match status" value="1"/>
</dbReference>
<dbReference type="PANTHER" id="PTHR20858:SF17">
    <property type="entry name" value="HYDROXYMETHYLPYRIMIDINE_PHOSPHOMETHYLPYRIMIDINE KINASE THI20-RELATED"/>
    <property type="match status" value="1"/>
</dbReference>
<protein>
    <submittedName>
        <fullName evidence="11">Hydroxymethylpyrimidine/phosphomethylpyrimidine kinase</fullName>
    </submittedName>
</protein>
<gene>
    <name evidence="11" type="primary">thiD_2</name>
    <name evidence="11" type="ORF">Vau01_090960</name>
</gene>
<keyword evidence="12" id="KW-1185">Reference proteome</keyword>
<accession>A0A8J3ZHB4</accession>
<evidence type="ECO:0000256" key="5">
    <source>
        <dbReference type="ARBA" id="ARBA00022679"/>
    </source>
</evidence>
<dbReference type="Pfam" id="PF08543">
    <property type="entry name" value="Phos_pyr_kin"/>
    <property type="match status" value="1"/>
</dbReference>
<name>A0A8J3ZHB4_9ACTN</name>
<comment type="function">
    <text evidence="3">Catalyzes the phosphorylation of hydroxymethylpyrimidine phosphate (HMP-P) to HMP-PP, and of HMP to HMP-P.</text>
</comment>
<dbReference type="FunFam" id="3.40.1190.20:FF:000003">
    <property type="entry name" value="Phosphomethylpyrimidine kinase ThiD"/>
    <property type="match status" value="1"/>
</dbReference>
<dbReference type="SUPFAM" id="SSF53613">
    <property type="entry name" value="Ribokinase-like"/>
    <property type="match status" value="1"/>
</dbReference>
<reference evidence="11" key="1">
    <citation type="submission" date="2021-01" db="EMBL/GenBank/DDBJ databases">
        <title>Whole genome shotgun sequence of Virgisporangium aurantiacum NBRC 16421.</title>
        <authorList>
            <person name="Komaki H."/>
            <person name="Tamura T."/>
        </authorList>
    </citation>
    <scope>NUCLEOTIDE SEQUENCE</scope>
    <source>
        <strain evidence="11">NBRC 16421</strain>
    </source>
</reference>
<dbReference type="RefSeq" id="WP_204006638.1">
    <property type="nucleotide sequence ID" value="NZ_BOPG01000067.1"/>
</dbReference>
<dbReference type="AlphaFoldDB" id="A0A8J3ZHB4"/>
<sequence length="264" mass="27084">MQPATVLTIAGSDSGGGAGLQADLKAFALNGVFGTSVVTVLTAQNSAEIRAIEKVPAAFVTAQLDAVLADLPVAAVKTGMLASEETVRAVAGYAPRLPNLVVDPVLVNSDGVQLFPSTVDSAYLEGLFPHAAVITPNLREASLLTGRKIISDDDMAAAATELAATGAGCVVVKGGGRPGIEAVDAVWHEGSVRFLRSPWVGTRNNHGTGCTFAATTAALLAQRVPVQDALDRAKRYVQAALERGAAWQIGSGHGPLGWPTATDH</sequence>
<keyword evidence="6" id="KW-0547">Nucleotide-binding</keyword>
<evidence type="ECO:0000256" key="9">
    <source>
        <dbReference type="ARBA" id="ARBA00022977"/>
    </source>
</evidence>
<evidence type="ECO:0000256" key="6">
    <source>
        <dbReference type="ARBA" id="ARBA00022741"/>
    </source>
</evidence>